<keyword evidence="11" id="KW-1185">Reference proteome</keyword>
<comment type="subcellular location">
    <subcellularLocation>
        <location evidence="1">Cell membrane</location>
    </subcellularLocation>
</comment>
<keyword evidence="7" id="KW-1133">Transmembrane helix</keyword>
<feature type="transmembrane region" description="Helical" evidence="7">
    <location>
        <begin position="313"/>
        <end position="332"/>
    </location>
</feature>
<dbReference type="AlphaFoldDB" id="A0A4V1LGK7"/>
<evidence type="ECO:0000256" key="3">
    <source>
        <dbReference type="ARBA" id="ARBA00023136"/>
    </source>
</evidence>
<evidence type="ECO:0000313" key="11">
    <source>
        <dbReference type="Proteomes" id="UP000290649"/>
    </source>
</evidence>
<evidence type="ECO:0000256" key="7">
    <source>
        <dbReference type="SAM" id="Phobius"/>
    </source>
</evidence>
<dbReference type="CDD" id="cd11386">
    <property type="entry name" value="MCP_signal"/>
    <property type="match status" value="1"/>
</dbReference>
<evidence type="ECO:0000256" key="4">
    <source>
        <dbReference type="ARBA" id="ARBA00023224"/>
    </source>
</evidence>
<dbReference type="InterPro" id="IPR004089">
    <property type="entry name" value="MCPsignal_dom"/>
</dbReference>
<feature type="domain" description="Methyl-accepting transducer" evidence="8">
    <location>
        <begin position="377"/>
        <end position="641"/>
    </location>
</feature>
<dbReference type="CDD" id="cd06225">
    <property type="entry name" value="HAMP"/>
    <property type="match status" value="1"/>
</dbReference>
<dbReference type="Proteomes" id="UP000290649">
    <property type="component" value="Unassembled WGS sequence"/>
</dbReference>
<evidence type="ECO:0000256" key="1">
    <source>
        <dbReference type="ARBA" id="ARBA00004236"/>
    </source>
</evidence>
<gene>
    <name evidence="10" type="ORF">DS745_08195</name>
</gene>
<evidence type="ECO:0000256" key="6">
    <source>
        <dbReference type="PROSITE-ProRule" id="PRU00284"/>
    </source>
</evidence>
<dbReference type="CDD" id="cd18774">
    <property type="entry name" value="PDC2_HK_sensor"/>
    <property type="match status" value="1"/>
</dbReference>
<evidence type="ECO:0000313" key="10">
    <source>
        <dbReference type="EMBL" id="RXJ02062.1"/>
    </source>
</evidence>
<dbReference type="SUPFAM" id="SSF58104">
    <property type="entry name" value="Methyl-accepting chemotaxis protein (MCP) signaling domain"/>
    <property type="match status" value="1"/>
</dbReference>
<keyword evidence="2" id="KW-1003">Cell membrane</keyword>
<dbReference type="Gene3D" id="3.30.450.20">
    <property type="entry name" value="PAS domain"/>
    <property type="match status" value="1"/>
</dbReference>
<dbReference type="Gene3D" id="1.10.287.950">
    <property type="entry name" value="Methyl-accepting chemotaxis protein"/>
    <property type="match status" value="1"/>
</dbReference>
<dbReference type="PROSITE" id="PS50111">
    <property type="entry name" value="CHEMOTAXIS_TRANSDUC_2"/>
    <property type="match status" value="1"/>
</dbReference>
<keyword evidence="4 6" id="KW-0807">Transducer</keyword>
<dbReference type="Pfam" id="PF00672">
    <property type="entry name" value="HAMP"/>
    <property type="match status" value="1"/>
</dbReference>
<dbReference type="OrthoDB" id="9760371at2"/>
<dbReference type="GO" id="GO:0007165">
    <property type="term" value="P:signal transduction"/>
    <property type="evidence" value="ECO:0007669"/>
    <property type="project" value="UniProtKB-KW"/>
</dbReference>
<accession>A0A4V1LGK7</accession>
<feature type="domain" description="HAMP" evidence="9">
    <location>
        <begin position="333"/>
        <end position="386"/>
    </location>
</feature>
<name>A0A4V1LGK7_9BACI</name>
<evidence type="ECO:0000259" key="8">
    <source>
        <dbReference type="PROSITE" id="PS50111"/>
    </source>
</evidence>
<organism evidence="10 11">
    <name type="scientific">Anaerobacillus alkaliphilus</name>
    <dbReference type="NCBI Taxonomy" id="1548597"/>
    <lineage>
        <taxon>Bacteria</taxon>
        <taxon>Bacillati</taxon>
        <taxon>Bacillota</taxon>
        <taxon>Bacilli</taxon>
        <taxon>Bacillales</taxon>
        <taxon>Bacillaceae</taxon>
        <taxon>Anaerobacillus</taxon>
    </lineage>
</organism>
<evidence type="ECO:0000256" key="5">
    <source>
        <dbReference type="ARBA" id="ARBA00029447"/>
    </source>
</evidence>
<sequence>MKISNMKITTKLTALFLLLSLIPMAILSFISITSSTKSLELEKESKLTAIRDIKKNQIEAYFNERFGDINILSRRNTVIDAMIDLEKAFTEFGKDSRDYQVLNSLYHNDFEYFIETYDYYDMFLISNKGDIIYTVTREADFGENVLTGSLSESNIAHAFTEAQKQGQAVLEDYAFYEPSQAYAAFIAAPVNNNGRFIGTVVLQLSDEAIMTKMSERSGMGTTGETYLVGADMTMRSNSIFTEESDIGLTKIDTIATQEALSGITAKNLIKDYRGEYVYSAYAPLSIPGLDWVIIAEIDEAEAKRSINVLIRNLLLLLLATSIVCAMIGIFFARRMSNPIVEASTRVKQIESGILSNNPLKVTSNDEVGQLIVALNGMNAKMHELVRGIRNSAEELSAGSEETSASVEEVTASVEELNKVVQQLAEDASSGKDATLEASQSLIQLSSLIQLAKEKATNGNISSKNTMNSATFGVKKVDETIEKMGEIESKTEETQKLIKELEMYSREIGNITGTITSIAEQTNLLALNASIEAARAGEHGKGFAVVADEVRKLAEQSNRGAAEVSKLTQKIAELSQKSAISMEDSRSIVSEGTNVAKNAGEALDEILDAVNITVKLINEINDITSDEVATSDAIVQLINNLASVVETTASSAEEMMASFEETTAAMQNVSAVSEQTSGMANELTNSVEKFKL</sequence>
<keyword evidence="3 7" id="KW-0472">Membrane</keyword>
<dbReference type="SMART" id="SM00283">
    <property type="entry name" value="MA"/>
    <property type="match status" value="1"/>
</dbReference>
<dbReference type="GO" id="GO:0005886">
    <property type="term" value="C:plasma membrane"/>
    <property type="evidence" value="ECO:0007669"/>
    <property type="project" value="UniProtKB-SubCell"/>
</dbReference>
<protein>
    <submittedName>
        <fullName evidence="10">Methyl-accepting chemotaxis protein</fullName>
    </submittedName>
</protein>
<dbReference type="EMBL" id="QOUX01000027">
    <property type="protein sequence ID" value="RXJ02062.1"/>
    <property type="molecule type" value="Genomic_DNA"/>
</dbReference>
<evidence type="ECO:0000259" key="9">
    <source>
        <dbReference type="PROSITE" id="PS50885"/>
    </source>
</evidence>
<dbReference type="Pfam" id="PF00015">
    <property type="entry name" value="MCPsignal"/>
    <property type="match status" value="1"/>
</dbReference>
<keyword evidence="7" id="KW-0812">Transmembrane</keyword>
<dbReference type="RefSeq" id="WP_129077775.1">
    <property type="nucleotide sequence ID" value="NZ_QOUX01000027.1"/>
</dbReference>
<proteinExistence type="inferred from homology"/>
<dbReference type="PANTHER" id="PTHR32089:SF112">
    <property type="entry name" value="LYSOZYME-LIKE PROTEIN-RELATED"/>
    <property type="match status" value="1"/>
</dbReference>
<comment type="similarity">
    <text evidence="5">Belongs to the methyl-accepting chemotaxis (MCP) protein family.</text>
</comment>
<comment type="caution">
    <text evidence="10">The sequence shown here is derived from an EMBL/GenBank/DDBJ whole genome shotgun (WGS) entry which is preliminary data.</text>
</comment>
<dbReference type="InterPro" id="IPR003660">
    <property type="entry name" value="HAMP_dom"/>
</dbReference>
<evidence type="ECO:0000256" key="2">
    <source>
        <dbReference type="ARBA" id="ARBA00022475"/>
    </source>
</evidence>
<dbReference type="PROSITE" id="PS50885">
    <property type="entry name" value="HAMP"/>
    <property type="match status" value="1"/>
</dbReference>
<dbReference type="SMART" id="SM00304">
    <property type="entry name" value="HAMP"/>
    <property type="match status" value="1"/>
</dbReference>
<reference evidence="10 11" key="1">
    <citation type="journal article" date="2019" name="Int. J. Syst. Evol. Microbiol.">
        <title>Anaerobacillus alkaliphilus sp. nov., a novel alkaliphilic and moderately halophilic bacterium.</title>
        <authorList>
            <person name="Borsodi A.K."/>
            <person name="Aszalos J.M."/>
            <person name="Bihari P."/>
            <person name="Nagy I."/>
            <person name="Schumann P."/>
            <person name="Sproer C."/>
            <person name="Kovacs A.L."/>
            <person name="Boka K."/>
            <person name="Dobosy P."/>
            <person name="Ovari M."/>
            <person name="Szili-Kovacs T."/>
            <person name="Toth E."/>
        </authorList>
    </citation>
    <scope>NUCLEOTIDE SEQUENCE [LARGE SCALE GENOMIC DNA]</scope>
    <source>
        <strain evidence="10 11">B16-10</strain>
    </source>
</reference>
<dbReference type="PANTHER" id="PTHR32089">
    <property type="entry name" value="METHYL-ACCEPTING CHEMOTAXIS PROTEIN MCPB"/>
    <property type="match status" value="1"/>
</dbReference>